<proteinExistence type="predicted"/>
<dbReference type="PANTHER" id="PTHR30204">
    <property type="entry name" value="REDOX-CYCLING DRUG-SENSING TRANSCRIPTIONAL ACTIVATOR SOXR"/>
    <property type="match status" value="1"/>
</dbReference>
<reference evidence="6 7" key="1">
    <citation type="submission" date="2024-01" db="EMBL/GenBank/DDBJ databases">
        <title>Novel species of the genus Luteimonas isolated from rivers.</title>
        <authorList>
            <person name="Lu H."/>
        </authorList>
    </citation>
    <scope>NUCLEOTIDE SEQUENCE [LARGE SCALE GENOMIC DNA]</scope>
    <source>
        <strain evidence="6 7">FXH3W</strain>
    </source>
</reference>
<dbReference type="Proteomes" id="UP001356170">
    <property type="component" value="Unassembled WGS sequence"/>
</dbReference>
<dbReference type="SUPFAM" id="SSF46955">
    <property type="entry name" value="Putative DNA-binding domain"/>
    <property type="match status" value="1"/>
</dbReference>
<accession>A0ABU7V2M9</accession>
<dbReference type="RefSeq" id="WP_331703990.1">
    <property type="nucleotide sequence ID" value="NZ_JAZHBO010000002.1"/>
</dbReference>
<dbReference type="PROSITE" id="PS50937">
    <property type="entry name" value="HTH_MERR_2"/>
    <property type="match status" value="1"/>
</dbReference>
<dbReference type="CDD" id="cd04785">
    <property type="entry name" value="HTH_CadR-PbrR-like"/>
    <property type="match status" value="1"/>
</dbReference>
<keyword evidence="3" id="KW-0804">Transcription</keyword>
<feature type="region of interest" description="Disordered" evidence="4">
    <location>
        <begin position="125"/>
        <end position="147"/>
    </location>
</feature>
<evidence type="ECO:0000313" key="6">
    <source>
        <dbReference type="EMBL" id="MEF2156082.1"/>
    </source>
</evidence>
<dbReference type="SMART" id="SM00422">
    <property type="entry name" value="HTH_MERR"/>
    <property type="match status" value="1"/>
</dbReference>
<name>A0ABU7V2M9_9GAMM</name>
<dbReference type="InterPro" id="IPR009061">
    <property type="entry name" value="DNA-bd_dom_put_sf"/>
</dbReference>
<feature type="domain" description="HTH merR-type" evidence="5">
    <location>
        <begin position="1"/>
        <end position="69"/>
    </location>
</feature>
<evidence type="ECO:0000313" key="7">
    <source>
        <dbReference type="Proteomes" id="UP001356170"/>
    </source>
</evidence>
<keyword evidence="2" id="KW-0238">DNA-binding</keyword>
<dbReference type="Pfam" id="PF13411">
    <property type="entry name" value="MerR_1"/>
    <property type="match status" value="1"/>
</dbReference>
<dbReference type="PANTHER" id="PTHR30204:SF94">
    <property type="entry name" value="HEAVY METAL-DEPENDENT TRANSCRIPTIONAL REGULATOR HI_0293-RELATED"/>
    <property type="match status" value="1"/>
</dbReference>
<evidence type="ECO:0000256" key="2">
    <source>
        <dbReference type="ARBA" id="ARBA00023125"/>
    </source>
</evidence>
<evidence type="ECO:0000256" key="4">
    <source>
        <dbReference type="SAM" id="MobiDB-lite"/>
    </source>
</evidence>
<dbReference type="InterPro" id="IPR047057">
    <property type="entry name" value="MerR_fam"/>
</dbReference>
<comment type="caution">
    <text evidence="6">The sequence shown here is derived from an EMBL/GenBank/DDBJ whole genome shotgun (WGS) entry which is preliminary data.</text>
</comment>
<evidence type="ECO:0000259" key="5">
    <source>
        <dbReference type="PROSITE" id="PS50937"/>
    </source>
</evidence>
<dbReference type="PRINTS" id="PR00040">
    <property type="entry name" value="HTHMERR"/>
</dbReference>
<evidence type="ECO:0000256" key="1">
    <source>
        <dbReference type="ARBA" id="ARBA00023015"/>
    </source>
</evidence>
<evidence type="ECO:0000256" key="3">
    <source>
        <dbReference type="ARBA" id="ARBA00023163"/>
    </source>
</evidence>
<keyword evidence="7" id="KW-1185">Reference proteome</keyword>
<gene>
    <name evidence="6" type="ORF">V3390_07545</name>
</gene>
<organism evidence="6 7">
    <name type="scientific">Aquilutibacter rugosus</name>
    <dbReference type="NCBI Taxonomy" id="3115820"/>
    <lineage>
        <taxon>Bacteria</taxon>
        <taxon>Pseudomonadati</taxon>
        <taxon>Pseudomonadota</taxon>
        <taxon>Gammaproteobacteria</taxon>
        <taxon>Lysobacterales</taxon>
        <taxon>Lysobacteraceae</taxon>
        <taxon>Aquilutibacter</taxon>
    </lineage>
</organism>
<sequence length="147" mass="16703">MKISEAAESSGCHLETIRYYERVGLMPKPHRTASGYREYRDEEVDRLRFIIRSRNLGFSLDEIRSLLRLEHNRTLSCAEIDAIAREHLADVRSKVRELNRIARELDRTINACSGGARGQCSILATLREPPPASRTKSPGASRTRRPA</sequence>
<dbReference type="EMBL" id="JAZHBO010000002">
    <property type="protein sequence ID" value="MEF2156082.1"/>
    <property type="molecule type" value="Genomic_DNA"/>
</dbReference>
<keyword evidence="1" id="KW-0805">Transcription regulation</keyword>
<dbReference type="InterPro" id="IPR000551">
    <property type="entry name" value="MerR-type_HTH_dom"/>
</dbReference>
<dbReference type="Gene3D" id="1.10.1660.10">
    <property type="match status" value="1"/>
</dbReference>
<protein>
    <submittedName>
        <fullName evidence="6">Helix-turn-helix domain-containing protein</fullName>
    </submittedName>
</protein>
<dbReference type="PROSITE" id="PS00552">
    <property type="entry name" value="HTH_MERR_1"/>
    <property type="match status" value="1"/>
</dbReference>